<dbReference type="PhylomeDB" id="B4MN79"/>
<dbReference type="GO" id="GO:0005773">
    <property type="term" value="C:vacuole"/>
    <property type="evidence" value="ECO:0007669"/>
    <property type="project" value="TreeGrafter"/>
</dbReference>
<keyword evidence="5 7" id="KW-0378">Hydrolase</keyword>
<dbReference type="MEROPS" id="C26.A22"/>
<dbReference type="InterPro" id="IPR011697">
    <property type="entry name" value="Peptidase_C26"/>
</dbReference>
<dbReference type="HOGENOM" id="CLU_058704_1_0_1"/>
<evidence type="ECO:0000313" key="9">
    <source>
        <dbReference type="EMBL" id="EDW73635.1"/>
    </source>
</evidence>
<evidence type="ECO:0000256" key="2">
    <source>
        <dbReference type="ARBA" id="ARBA00011083"/>
    </source>
</evidence>
<dbReference type="Gene3D" id="3.40.50.880">
    <property type="match status" value="1"/>
</dbReference>
<dbReference type="KEGG" id="dwi:6638673"/>
<dbReference type="PANTHER" id="PTHR11315:SF0">
    <property type="entry name" value="FOLATE GAMMA-GLUTAMYL HYDROLASE"/>
    <property type="match status" value="1"/>
</dbReference>
<proteinExistence type="inferred from homology"/>
<evidence type="ECO:0000256" key="6">
    <source>
        <dbReference type="PIRSR" id="PIRSR615527-1"/>
    </source>
</evidence>
<evidence type="ECO:0000256" key="8">
    <source>
        <dbReference type="SAM" id="SignalP"/>
    </source>
</evidence>
<dbReference type="PANTHER" id="PTHR11315">
    <property type="entry name" value="PROTEASE FAMILY C26 GAMMA-GLUTAMYL HYDROLASE"/>
    <property type="match status" value="1"/>
</dbReference>
<dbReference type="Proteomes" id="UP000007798">
    <property type="component" value="Unassembled WGS sequence"/>
</dbReference>
<feature type="chain" id="PRO_5002818172" description="folate gamma-glutamyl hydrolase" evidence="8">
    <location>
        <begin position="26"/>
        <end position="373"/>
    </location>
</feature>
<evidence type="ECO:0000256" key="7">
    <source>
        <dbReference type="PROSITE-ProRule" id="PRU00607"/>
    </source>
</evidence>
<dbReference type="eggNOG" id="KOG1559">
    <property type="taxonomic scope" value="Eukaryota"/>
</dbReference>
<comment type="subcellular location">
    <subcellularLocation>
        <location evidence="1">Secreted</location>
        <location evidence="1">Extracellular space</location>
    </subcellularLocation>
</comment>
<dbReference type="EMBL" id="CH963847">
    <property type="protein sequence ID" value="EDW73635.1"/>
    <property type="molecule type" value="Genomic_DNA"/>
</dbReference>
<name>B4MN79_DROWI</name>
<dbReference type="SUPFAM" id="SSF52317">
    <property type="entry name" value="Class I glutamine amidotransferase-like"/>
    <property type="match status" value="1"/>
</dbReference>
<evidence type="ECO:0000313" key="10">
    <source>
        <dbReference type="Proteomes" id="UP000007798"/>
    </source>
</evidence>
<dbReference type="OrthoDB" id="64220at2759"/>
<dbReference type="GO" id="GO:0046900">
    <property type="term" value="P:tetrahydrofolylpolyglutamate metabolic process"/>
    <property type="evidence" value="ECO:0007669"/>
    <property type="project" value="TreeGrafter"/>
</dbReference>
<evidence type="ECO:0000256" key="3">
    <source>
        <dbReference type="ARBA" id="ARBA00022525"/>
    </source>
</evidence>
<dbReference type="InParanoid" id="B4MN79"/>
<dbReference type="GO" id="GO:0034722">
    <property type="term" value="F:gamma-glutamyl-peptidase activity"/>
    <property type="evidence" value="ECO:0007669"/>
    <property type="project" value="UniProtKB-UniRule"/>
</dbReference>
<accession>B4MN79</accession>
<protein>
    <recommendedName>
        <fullName evidence="7">folate gamma-glutamyl hydrolase</fullName>
        <ecNumber evidence="7">3.4.19.9</ecNumber>
    </recommendedName>
</protein>
<feature type="signal peptide" evidence="8">
    <location>
        <begin position="1"/>
        <end position="25"/>
    </location>
</feature>
<feature type="active site" description="Nucleophile" evidence="6 7">
    <location>
        <position position="137"/>
    </location>
</feature>
<dbReference type="OMA" id="EPVSSHF"/>
<dbReference type="AlphaFoldDB" id="B4MN79"/>
<dbReference type="InterPro" id="IPR029062">
    <property type="entry name" value="Class_I_gatase-like"/>
</dbReference>
<keyword evidence="4 8" id="KW-0732">Signal</keyword>
<dbReference type="FunFam" id="3.40.50.880:FF:000024">
    <property type="entry name" value="Folate gamma-glutamyl hydrolase"/>
    <property type="match status" value="1"/>
</dbReference>
<dbReference type="EC" id="3.4.19.9" evidence="7"/>
<reference evidence="9 10" key="1">
    <citation type="journal article" date="2007" name="Nature">
        <title>Evolution of genes and genomes on the Drosophila phylogeny.</title>
        <authorList>
            <consortium name="Drosophila 12 Genomes Consortium"/>
            <person name="Clark A.G."/>
            <person name="Eisen M.B."/>
            <person name="Smith D.R."/>
            <person name="Bergman C.M."/>
            <person name="Oliver B."/>
            <person name="Markow T.A."/>
            <person name="Kaufman T.C."/>
            <person name="Kellis M."/>
            <person name="Gelbart W."/>
            <person name="Iyer V.N."/>
            <person name="Pollard D.A."/>
            <person name="Sackton T.B."/>
            <person name="Larracuente A.M."/>
            <person name="Singh N.D."/>
            <person name="Abad J.P."/>
            <person name="Abt D.N."/>
            <person name="Adryan B."/>
            <person name="Aguade M."/>
            <person name="Akashi H."/>
            <person name="Anderson W.W."/>
            <person name="Aquadro C.F."/>
            <person name="Ardell D.H."/>
            <person name="Arguello R."/>
            <person name="Artieri C.G."/>
            <person name="Barbash D.A."/>
            <person name="Barker D."/>
            <person name="Barsanti P."/>
            <person name="Batterham P."/>
            <person name="Batzoglou S."/>
            <person name="Begun D."/>
            <person name="Bhutkar A."/>
            <person name="Blanco E."/>
            <person name="Bosak S.A."/>
            <person name="Bradley R.K."/>
            <person name="Brand A.D."/>
            <person name="Brent M.R."/>
            <person name="Brooks A.N."/>
            <person name="Brown R.H."/>
            <person name="Butlin R.K."/>
            <person name="Caggese C."/>
            <person name="Calvi B.R."/>
            <person name="Bernardo de Carvalho A."/>
            <person name="Caspi A."/>
            <person name="Castrezana S."/>
            <person name="Celniker S.E."/>
            <person name="Chang J.L."/>
            <person name="Chapple C."/>
            <person name="Chatterji S."/>
            <person name="Chinwalla A."/>
            <person name="Civetta A."/>
            <person name="Clifton S.W."/>
            <person name="Comeron J.M."/>
            <person name="Costello J.C."/>
            <person name="Coyne J.A."/>
            <person name="Daub J."/>
            <person name="David R.G."/>
            <person name="Delcher A.L."/>
            <person name="Delehaunty K."/>
            <person name="Do C.B."/>
            <person name="Ebling H."/>
            <person name="Edwards K."/>
            <person name="Eickbush T."/>
            <person name="Evans J.D."/>
            <person name="Filipski A."/>
            <person name="Findeiss S."/>
            <person name="Freyhult E."/>
            <person name="Fulton L."/>
            <person name="Fulton R."/>
            <person name="Garcia A.C."/>
            <person name="Gardiner A."/>
            <person name="Garfield D.A."/>
            <person name="Garvin B.E."/>
            <person name="Gibson G."/>
            <person name="Gilbert D."/>
            <person name="Gnerre S."/>
            <person name="Godfrey J."/>
            <person name="Good R."/>
            <person name="Gotea V."/>
            <person name="Gravely B."/>
            <person name="Greenberg A.J."/>
            <person name="Griffiths-Jones S."/>
            <person name="Gross S."/>
            <person name="Guigo R."/>
            <person name="Gustafson E.A."/>
            <person name="Haerty W."/>
            <person name="Hahn M.W."/>
            <person name="Halligan D.L."/>
            <person name="Halpern A.L."/>
            <person name="Halter G.M."/>
            <person name="Han M.V."/>
            <person name="Heger A."/>
            <person name="Hillier L."/>
            <person name="Hinrichs A.S."/>
            <person name="Holmes I."/>
            <person name="Hoskins R.A."/>
            <person name="Hubisz M.J."/>
            <person name="Hultmark D."/>
            <person name="Huntley M.A."/>
            <person name="Jaffe D.B."/>
            <person name="Jagadeeshan S."/>
            <person name="Jeck W.R."/>
            <person name="Johnson J."/>
            <person name="Jones C.D."/>
            <person name="Jordan W.C."/>
            <person name="Karpen G.H."/>
            <person name="Kataoka E."/>
            <person name="Keightley P.D."/>
            <person name="Kheradpour P."/>
            <person name="Kirkness E.F."/>
            <person name="Koerich L.B."/>
            <person name="Kristiansen K."/>
            <person name="Kudrna D."/>
            <person name="Kulathinal R.J."/>
            <person name="Kumar S."/>
            <person name="Kwok R."/>
            <person name="Lander E."/>
            <person name="Langley C.H."/>
            <person name="Lapoint R."/>
            <person name="Lazzaro B.P."/>
            <person name="Lee S.J."/>
            <person name="Levesque L."/>
            <person name="Li R."/>
            <person name="Lin C.F."/>
            <person name="Lin M.F."/>
            <person name="Lindblad-Toh K."/>
            <person name="Llopart A."/>
            <person name="Long M."/>
            <person name="Low L."/>
            <person name="Lozovsky E."/>
            <person name="Lu J."/>
            <person name="Luo M."/>
            <person name="Machado C.A."/>
            <person name="Makalowski W."/>
            <person name="Marzo M."/>
            <person name="Matsuda M."/>
            <person name="Matzkin L."/>
            <person name="McAllister B."/>
            <person name="McBride C.S."/>
            <person name="McKernan B."/>
            <person name="McKernan K."/>
            <person name="Mendez-Lago M."/>
            <person name="Minx P."/>
            <person name="Mollenhauer M.U."/>
            <person name="Montooth K."/>
            <person name="Mount S.M."/>
            <person name="Mu X."/>
            <person name="Myers E."/>
            <person name="Negre B."/>
            <person name="Newfeld S."/>
            <person name="Nielsen R."/>
            <person name="Noor M.A."/>
            <person name="O'Grady P."/>
            <person name="Pachter L."/>
            <person name="Papaceit M."/>
            <person name="Parisi M.J."/>
            <person name="Parisi M."/>
            <person name="Parts L."/>
            <person name="Pedersen J.S."/>
            <person name="Pesole G."/>
            <person name="Phillippy A.M."/>
            <person name="Ponting C.P."/>
            <person name="Pop M."/>
            <person name="Porcelli D."/>
            <person name="Powell J.R."/>
            <person name="Prohaska S."/>
            <person name="Pruitt K."/>
            <person name="Puig M."/>
            <person name="Quesneville H."/>
            <person name="Ram K.R."/>
            <person name="Rand D."/>
            <person name="Rasmussen M.D."/>
            <person name="Reed L.K."/>
            <person name="Reenan R."/>
            <person name="Reily A."/>
            <person name="Remington K.A."/>
            <person name="Rieger T.T."/>
            <person name="Ritchie M.G."/>
            <person name="Robin C."/>
            <person name="Rogers Y.H."/>
            <person name="Rohde C."/>
            <person name="Rozas J."/>
            <person name="Rubenfield M.J."/>
            <person name="Ruiz A."/>
            <person name="Russo S."/>
            <person name="Salzberg S.L."/>
            <person name="Sanchez-Gracia A."/>
            <person name="Saranga D.J."/>
            <person name="Sato H."/>
            <person name="Schaeffer S.W."/>
            <person name="Schatz M.C."/>
            <person name="Schlenke T."/>
            <person name="Schwartz R."/>
            <person name="Segarra C."/>
            <person name="Singh R.S."/>
            <person name="Sirot L."/>
            <person name="Sirota M."/>
            <person name="Sisneros N.B."/>
            <person name="Smith C.D."/>
            <person name="Smith T.F."/>
            <person name="Spieth J."/>
            <person name="Stage D.E."/>
            <person name="Stark A."/>
            <person name="Stephan W."/>
            <person name="Strausberg R.L."/>
            <person name="Strempel S."/>
            <person name="Sturgill D."/>
            <person name="Sutton G."/>
            <person name="Sutton G.G."/>
            <person name="Tao W."/>
            <person name="Teichmann S."/>
            <person name="Tobari Y.N."/>
            <person name="Tomimura Y."/>
            <person name="Tsolas J.M."/>
            <person name="Valente V.L."/>
            <person name="Venter E."/>
            <person name="Venter J.C."/>
            <person name="Vicario S."/>
            <person name="Vieira F.G."/>
            <person name="Vilella A.J."/>
            <person name="Villasante A."/>
            <person name="Walenz B."/>
            <person name="Wang J."/>
            <person name="Wasserman M."/>
            <person name="Watts T."/>
            <person name="Wilson D."/>
            <person name="Wilson R.K."/>
            <person name="Wing R.A."/>
            <person name="Wolfner M.F."/>
            <person name="Wong A."/>
            <person name="Wong G.K."/>
            <person name="Wu C.I."/>
            <person name="Wu G."/>
            <person name="Yamamoto D."/>
            <person name="Yang H.P."/>
            <person name="Yang S.P."/>
            <person name="Yorke J.A."/>
            <person name="Yoshida K."/>
            <person name="Zdobnov E."/>
            <person name="Zhang P."/>
            <person name="Zhang Y."/>
            <person name="Zimin A.V."/>
            <person name="Baldwin J."/>
            <person name="Abdouelleil A."/>
            <person name="Abdulkadir J."/>
            <person name="Abebe A."/>
            <person name="Abera B."/>
            <person name="Abreu J."/>
            <person name="Acer S.C."/>
            <person name="Aftuck L."/>
            <person name="Alexander A."/>
            <person name="An P."/>
            <person name="Anderson E."/>
            <person name="Anderson S."/>
            <person name="Arachi H."/>
            <person name="Azer M."/>
            <person name="Bachantsang P."/>
            <person name="Barry A."/>
            <person name="Bayul T."/>
            <person name="Berlin A."/>
            <person name="Bessette D."/>
            <person name="Bloom T."/>
            <person name="Blye J."/>
            <person name="Boguslavskiy L."/>
            <person name="Bonnet C."/>
            <person name="Boukhgalter B."/>
            <person name="Bourzgui I."/>
            <person name="Brown A."/>
            <person name="Cahill P."/>
            <person name="Channer S."/>
            <person name="Cheshatsang Y."/>
            <person name="Chuda L."/>
            <person name="Citroen M."/>
            <person name="Collymore A."/>
            <person name="Cooke P."/>
            <person name="Costello M."/>
            <person name="D'Aco K."/>
            <person name="Daza R."/>
            <person name="De Haan G."/>
            <person name="DeGray S."/>
            <person name="DeMaso C."/>
            <person name="Dhargay N."/>
            <person name="Dooley K."/>
            <person name="Dooley E."/>
            <person name="Doricent M."/>
            <person name="Dorje P."/>
            <person name="Dorjee K."/>
            <person name="Dupes A."/>
            <person name="Elong R."/>
            <person name="Falk J."/>
            <person name="Farina A."/>
            <person name="Faro S."/>
            <person name="Ferguson D."/>
            <person name="Fisher S."/>
            <person name="Foley C.D."/>
            <person name="Franke A."/>
            <person name="Friedrich D."/>
            <person name="Gadbois L."/>
            <person name="Gearin G."/>
            <person name="Gearin C.R."/>
            <person name="Giannoukos G."/>
            <person name="Goode T."/>
            <person name="Graham J."/>
            <person name="Grandbois E."/>
            <person name="Grewal S."/>
            <person name="Gyaltsen K."/>
            <person name="Hafez N."/>
            <person name="Hagos B."/>
            <person name="Hall J."/>
            <person name="Henson C."/>
            <person name="Hollinger A."/>
            <person name="Honan T."/>
            <person name="Huard M.D."/>
            <person name="Hughes L."/>
            <person name="Hurhula B."/>
            <person name="Husby M.E."/>
            <person name="Kamat A."/>
            <person name="Kanga B."/>
            <person name="Kashin S."/>
            <person name="Khazanovich D."/>
            <person name="Kisner P."/>
            <person name="Lance K."/>
            <person name="Lara M."/>
            <person name="Lee W."/>
            <person name="Lennon N."/>
            <person name="Letendre F."/>
            <person name="LeVine R."/>
            <person name="Lipovsky A."/>
            <person name="Liu X."/>
            <person name="Liu J."/>
            <person name="Liu S."/>
            <person name="Lokyitsang T."/>
            <person name="Lokyitsang Y."/>
            <person name="Lubonja R."/>
            <person name="Lui A."/>
            <person name="MacDonald P."/>
            <person name="Magnisalis V."/>
            <person name="Maru K."/>
            <person name="Matthews C."/>
            <person name="McCusker W."/>
            <person name="McDonough S."/>
            <person name="Mehta T."/>
            <person name="Meldrim J."/>
            <person name="Meneus L."/>
            <person name="Mihai O."/>
            <person name="Mihalev A."/>
            <person name="Mihova T."/>
            <person name="Mittelman R."/>
            <person name="Mlenga V."/>
            <person name="Montmayeur A."/>
            <person name="Mulrain L."/>
            <person name="Navidi A."/>
            <person name="Naylor J."/>
            <person name="Negash T."/>
            <person name="Nguyen T."/>
            <person name="Nguyen N."/>
            <person name="Nicol R."/>
            <person name="Norbu C."/>
            <person name="Norbu N."/>
            <person name="Novod N."/>
            <person name="O'Neill B."/>
            <person name="Osman S."/>
            <person name="Markiewicz E."/>
            <person name="Oyono O.L."/>
            <person name="Patti C."/>
            <person name="Phunkhang P."/>
            <person name="Pierre F."/>
            <person name="Priest M."/>
            <person name="Raghuraman S."/>
            <person name="Rege F."/>
            <person name="Reyes R."/>
            <person name="Rise C."/>
            <person name="Rogov P."/>
            <person name="Ross K."/>
            <person name="Ryan E."/>
            <person name="Settipalli S."/>
            <person name="Shea T."/>
            <person name="Sherpa N."/>
            <person name="Shi L."/>
            <person name="Shih D."/>
            <person name="Sparrow T."/>
            <person name="Spaulding J."/>
            <person name="Stalker J."/>
            <person name="Stange-Thomann N."/>
            <person name="Stavropoulos S."/>
            <person name="Stone C."/>
            <person name="Strader C."/>
            <person name="Tesfaye S."/>
            <person name="Thomson T."/>
            <person name="Thoulutsang Y."/>
            <person name="Thoulutsang D."/>
            <person name="Topham K."/>
            <person name="Topping I."/>
            <person name="Tsamla T."/>
            <person name="Vassiliev H."/>
            <person name="Vo A."/>
            <person name="Wangchuk T."/>
            <person name="Wangdi T."/>
            <person name="Weiand M."/>
            <person name="Wilkinson J."/>
            <person name="Wilson A."/>
            <person name="Yadav S."/>
            <person name="Young G."/>
            <person name="Yu Q."/>
            <person name="Zembek L."/>
            <person name="Zhong D."/>
            <person name="Zimmer A."/>
            <person name="Zwirko Z."/>
            <person name="Jaffe D.B."/>
            <person name="Alvarez P."/>
            <person name="Brockman W."/>
            <person name="Butler J."/>
            <person name="Chin C."/>
            <person name="Gnerre S."/>
            <person name="Grabherr M."/>
            <person name="Kleber M."/>
            <person name="Mauceli E."/>
            <person name="MacCallum I."/>
        </authorList>
    </citation>
    <scope>NUCLEOTIDE SEQUENCE [LARGE SCALE GENOMIC DNA]</scope>
    <source>
        <strain evidence="10">Tucson 14030-0811.24</strain>
    </source>
</reference>
<dbReference type="FunCoup" id="B4MN79">
    <property type="interactions" value="246"/>
</dbReference>
<feature type="active site" evidence="7">
    <location>
        <position position="248"/>
    </location>
</feature>
<comment type="catalytic activity">
    <reaction evidence="7">
        <text>(6S)-5,6,7,8-tetrahydrofolyl-(gamma-L-Glu)(n) + (n-1) H2O = (6S)-5,6,7,8-tetrahydrofolate + (n-1) L-glutamate</text>
        <dbReference type="Rhea" id="RHEA:56784"/>
        <dbReference type="Rhea" id="RHEA-COMP:14738"/>
        <dbReference type="ChEBI" id="CHEBI:15377"/>
        <dbReference type="ChEBI" id="CHEBI:29985"/>
        <dbReference type="ChEBI" id="CHEBI:57453"/>
        <dbReference type="ChEBI" id="CHEBI:141005"/>
        <dbReference type="EC" id="3.4.19.9"/>
    </reaction>
</comment>
<organism evidence="9 10">
    <name type="scientific">Drosophila willistoni</name>
    <name type="common">Fruit fly</name>
    <dbReference type="NCBI Taxonomy" id="7260"/>
    <lineage>
        <taxon>Eukaryota</taxon>
        <taxon>Metazoa</taxon>
        <taxon>Ecdysozoa</taxon>
        <taxon>Arthropoda</taxon>
        <taxon>Hexapoda</taxon>
        <taxon>Insecta</taxon>
        <taxon>Pterygota</taxon>
        <taxon>Neoptera</taxon>
        <taxon>Endopterygota</taxon>
        <taxon>Diptera</taxon>
        <taxon>Brachycera</taxon>
        <taxon>Muscomorpha</taxon>
        <taxon>Ephydroidea</taxon>
        <taxon>Drosophilidae</taxon>
        <taxon>Drosophila</taxon>
        <taxon>Sophophora</taxon>
    </lineage>
</organism>
<dbReference type="Pfam" id="PF07722">
    <property type="entry name" value="Peptidase_C26"/>
    <property type="match status" value="1"/>
</dbReference>
<sequence length="373" mass="42079">MACLNTLVRLIIFLVAGGIVRSSLADDTPVTPVIGVLVQEVYKDGLISRHFEGITSYIAASYVKYLEGAGARVVPIWIGRNRTYYDQLLVKINGVLLPGGATWFNQSGGYADAGEYLIQGAMELNDRGVFMPIWGTCLGMELLIFKMANEVETRIDCSSQGQSLPLEFKLDYKESRLFASASDNIITIHSKENVTYNWHKFCYTEEDFSKYGLNESWRVMSVSHDWNNIEFISTVEHRIYPFYGVQFHPEKPLYEFTKASIPHTSASILSGQYFANFFVNEARRNLQKYSNTVDLDLVLIYNFKPEYTSVLGSSYTQQYLFSDGDMGIGDGDDDDDGTSYYPYPNNDDGAATQFCTKTSFLLIITVAVSRWLS</sequence>
<comment type="similarity">
    <text evidence="2">Belongs to the peptidase C26 family.</text>
</comment>
<dbReference type="InterPro" id="IPR015527">
    <property type="entry name" value="Pept_C26_g-glut_hydrolase"/>
</dbReference>
<keyword evidence="3" id="KW-0964">Secreted</keyword>
<dbReference type="STRING" id="7260.B4MN79"/>
<evidence type="ECO:0000256" key="1">
    <source>
        <dbReference type="ARBA" id="ARBA00004239"/>
    </source>
</evidence>
<dbReference type="GO" id="GO:0005576">
    <property type="term" value="C:extracellular region"/>
    <property type="evidence" value="ECO:0007669"/>
    <property type="project" value="UniProtKB-SubCell"/>
</dbReference>
<dbReference type="PROSITE" id="PS51275">
    <property type="entry name" value="PEPTIDASE_C26_GGH"/>
    <property type="match status" value="1"/>
</dbReference>
<gene>
    <name evidence="9" type="primary">Dwil\GK16552</name>
    <name evidence="9" type="ORF">Dwil_GK16552</name>
</gene>
<feature type="active site" description="Proton donor" evidence="6">
    <location>
        <position position="248"/>
    </location>
</feature>
<dbReference type="PROSITE" id="PS51273">
    <property type="entry name" value="GATASE_TYPE_1"/>
    <property type="match status" value="1"/>
</dbReference>
<keyword evidence="10" id="KW-1185">Reference proteome</keyword>
<evidence type="ECO:0000256" key="5">
    <source>
        <dbReference type="ARBA" id="ARBA00022801"/>
    </source>
</evidence>
<evidence type="ECO:0000256" key="4">
    <source>
        <dbReference type="ARBA" id="ARBA00022729"/>
    </source>
</evidence>